<comment type="subcellular location">
    <subcellularLocation>
        <location evidence="2">Cell membrane</location>
        <topology evidence="2">Lipid-anchor</topology>
        <topology evidence="2">GPI-anchor</topology>
    </subcellularLocation>
</comment>
<keyword evidence="8" id="KW-0472">Membrane</keyword>
<keyword evidence="7" id="KW-0378">Hydrolase</keyword>
<dbReference type="GO" id="GO:0016810">
    <property type="term" value="F:hydrolase activity, acting on carbon-nitrogen (but not peptide) bonds"/>
    <property type="evidence" value="ECO:0007669"/>
    <property type="project" value="InterPro"/>
</dbReference>
<keyword evidence="3" id="KW-1003">Cell membrane</keyword>
<evidence type="ECO:0000256" key="7">
    <source>
        <dbReference type="ARBA" id="ARBA00022801"/>
    </source>
</evidence>
<comment type="cofactor">
    <cofactor evidence="1">
        <name>Co(2+)</name>
        <dbReference type="ChEBI" id="CHEBI:48828"/>
    </cofactor>
</comment>
<dbReference type="OrthoDB" id="2125469at2759"/>
<keyword evidence="4" id="KW-0325">Glycoprotein</keyword>
<protein>
    <recommendedName>
        <fullName evidence="13">NodB homology domain-containing protein</fullName>
    </recommendedName>
</protein>
<evidence type="ECO:0000313" key="15">
    <source>
        <dbReference type="Proteomes" id="UP000559027"/>
    </source>
</evidence>
<keyword evidence="6 12" id="KW-0732">Signal</keyword>
<evidence type="ECO:0000256" key="2">
    <source>
        <dbReference type="ARBA" id="ARBA00004609"/>
    </source>
</evidence>
<dbReference type="GO" id="GO:0098552">
    <property type="term" value="C:side of membrane"/>
    <property type="evidence" value="ECO:0007669"/>
    <property type="project" value="UniProtKB-KW"/>
</dbReference>
<reference evidence="14 15" key="1">
    <citation type="journal article" date="2020" name="ISME J.">
        <title>Uncovering the hidden diversity of litter-decomposition mechanisms in mushroom-forming fungi.</title>
        <authorList>
            <person name="Floudas D."/>
            <person name="Bentzer J."/>
            <person name="Ahren D."/>
            <person name="Johansson T."/>
            <person name="Persson P."/>
            <person name="Tunlid A."/>
        </authorList>
    </citation>
    <scope>NUCLEOTIDE SEQUENCE [LARGE SCALE GENOMIC DNA]</scope>
    <source>
        <strain evidence="14 15">CBS 146.42</strain>
    </source>
</reference>
<dbReference type="Proteomes" id="UP000559027">
    <property type="component" value="Unassembled WGS sequence"/>
</dbReference>
<evidence type="ECO:0000256" key="9">
    <source>
        <dbReference type="ARBA" id="ARBA00023277"/>
    </source>
</evidence>
<keyword evidence="4" id="KW-0336">GPI-anchor</keyword>
<dbReference type="InterPro" id="IPR002509">
    <property type="entry name" value="NODB_dom"/>
</dbReference>
<evidence type="ECO:0000256" key="8">
    <source>
        <dbReference type="ARBA" id="ARBA00023136"/>
    </source>
</evidence>
<evidence type="ECO:0000256" key="11">
    <source>
        <dbReference type="ARBA" id="ARBA00023316"/>
    </source>
</evidence>
<dbReference type="GO" id="GO:0005975">
    <property type="term" value="P:carbohydrate metabolic process"/>
    <property type="evidence" value="ECO:0007669"/>
    <property type="project" value="InterPro"/>
</dbReference>
<dbReference type="InterPro" id="IPR011330">
    <property type="entry name" value="Glyco_hydro/deAcase_b/a-brl"/>
</dbReference>
<evidence type="ECO:0000256" key="3">
    <source>
        <dbReference type="ARBA" id="ARBA00022475"/>
    </source>
</evidence>
<evidence type="ECO:0000313" key="14">
    <source>
        <dbReference type="EMBL" id="KAF5349103.1"/>
    </source>
</evidence>
<dbReference type="AlphaFoldDB" id="A0A8H5CY04"/>
<dbReference type="GO" id="GO:0071555">
    <property type="term" value="P:cell wall organization"/>
    <property type="evidence" value="ECO:0007669"/>
    <property type="project" value="UniProtKB-KW"/>
</dbReference>
<evidence type="ECO:0000256" key="6">
    <source>
        <dbReference type="ARBA" id="ARBA00022729"/>
    </source>
</evidence>
<dbReference type="Gene3D" id="3.20.20.370">
    <property type="entry name" value="Glycoside hydrolase/deacetylase"/>
    <property type="match status" value="1"/>
</dbReference>
<evidence type="ECO:0000256" key="1">
    <source>
        <dbReference type="ARBA" id="ARBA00001941"/>
    </source>
</evidence>
<name>A0A8H5CY04_9AGAR</name>
<dbReference type="Pfam" id="PF01522">
    <property type="entry name" value="Polysacc_deac_1"/>
    <property type="match status" value="1"/>
</dbReference>
<gene>
    <name evidence="14" type="ORF">D9756_009515</name>
</gene>
<dbReference type="EMBL" id="JAACJO010000017">
    <property type="protein sequence ID" value="KAF5349103.1"/>
    <property type="molecule type" value="Genomic_DNA"/>
</dbReference>
<organism evidence="14 15">
    <name type="scientific">Leucocoprinus leucothites</name>
    <dbReference type="NCBI Taxonomy" id="201217"/>
    <lineage>
        <taxon>Eukaryota</taxon>
        <taxon>Fungi</taxon>
        <taxon>Dikarya</taxon>
        <taxon>Basidiomycota</taxon>
        <taxon>Agaricomycotina</taxon>
        <taxon>Agaricomycetes</taxon>
        <taxon>Agaricomycetidae</taxon>
        <taxon>Agaricales</taxon>
        <taxon>Agaricineae</taxon>
        <taxon>Agaricaceae</taxon>
        <taxon>Leucocoprinus</taxon>
    </lineage>
</organism>
<keyword evidence="5" id="KW-0479">Metal-binding</keyword>
<dbReference type="GO" id="GO:0005886">
    <property type="term" value="C:plasma membrane"/>
    <property type="evidence" value="ECO:0007669"/>
    <property type="project" value="UniProtKB-SubCell"/>
</dbReference>
<keyword evidence="11" id="KW-0961">Cell wall biogenesis/degradation</keyword>
<feature type="signal peptide" evidence="12">
    <location>
        <begin position="1"/>
        <end position="17"/>
    </location>
</feature>
<comment type="caution">
    <text evidence="14">The sequence shown here is derived from an EMBL/GenBank/DDBJ whole genome shotgun (WGS) entry which is preliminary data.</text>
</comment>
<evidence type="ECO:0000256" key="4">
    <source>
        <dbReference type="ARBA" id="ARBA00022622"/>
    </source>
</evidence>
<proteinExistence type="predicted"/>
<dbReference type="PROSITE" id="PS51677">
    <property type="entry name" value="NODB"/>
    <property type="match status" value="1"/>
</dbReference>
<dbReference type="SUPFAM" id="SSF88713">
    <property type="entry name" value="Glycoside hydrolase/deacetylase"/>
    <property type="match status" value="1"/>
</dbReference>
<sequence>MFAKLAITVTLAVLGLAAPTTESVERRQGLARVINNCSVRGSVALTFDDGPYQYEKDIVNVLDKNGAKGTFFYNGNNYQCIYDQSMRSNVKYAYDHGHQIGSHTWEHKDLTTLSTAELNRQMWLTEQAVSRITGAYPAFFRPPYGNINDNVRRVAAQRGQSAVMWSFDSEDSVGASVAKQKSNFDNVAKQFPNPLLSLEHSPLCKYNSSITNHHHRSQFHKSPHTMI</sequence>
<keyword evidence="10" id="KW-0449">Lipoprotein</keyword>
<accession>A0A8H5CY04</accession>
<evidence type="ECO:0000256" key="5">
    <source>
        <dbReference type="ARBA" id="ARBA00022723"/>
    </source>
</evidence>
<evidence type="ECO:0000259" key="13">
    <source>
        <dbReference type="PROSITE" id="PS51677"/>
    </source>
</evidence>
<dbReference type="GO" id="GO:0046872">
    <property type="term" value="F:metal ion binding"/>
    <property type="evidence" value="ECO:0007669"/>
    <property type="project" value="UniProtKB-KW"/>
</dbReference>
<feature type="domain" description="NodB homology" evidence="13">
    <location>
        <begin position="41"/>
        <end position="227"/>
    </location>
</feature>
<keyword evidence="9" id="KW-0119">Carbohydrate metabolism</keyword>
<evidence type="ECO:0000256" key="12">
    <source>
        <dbReference type="SAM" id="SignalP"/>
    </source>
</evidence>
<dbReference type="PANTHER" id="PTHR46471:SF2">
    <property type="entry name" value="CHITIN DEACETYLASE-RELATED"/>
    <property type="match status" value="1"/>
</dbReference>
<keyword evidence="15" id="KW-1185">Reference proteome</keyword>
<feature type="chain" id="PRO_5034349581" description="NodB homology domain-containing protein" evidence="12">
    <location>
        <begin position="18"/>
        <end position="227"/>
    </location>
</feature>
<dbReference type="PANTHER" id="PTHR46471">
    <property type="entry name" value="CHITIN DEACETYLASE"/>
    <property type="match status" value="1"/>
</dbReference>
<evidence type="ECO:0000256" key="10">
    <source>
        <dbReference type="ARBA" id="ARBA00023288"/>
    </source>
</evidence>